<dbReference type="EMBL" id="JAGMWN010000002">
    <property type="protein sequence ID" value="MBP5856435.1"/>
    <property type="molecule type" value="Genomic_DNA"/>
</dbReference>
<name>A0A8J7RXX7_9PROT</name>
<evidence type="ECO:0000313" key="6">
    <source>
        <dbReference type="EMBL" id="MBP5856435.1"/>
    </source>
</evidence>
<keyword evidence="4 5" id="KW-0472">Membrane</keyword>
<proteinExistence type="predicted"/>
<keyword evidence="7" id="KW-1185">Reference proteome</keyword>
<evidence type="ECO:0008006" key="8">
    <source>
        <dbReference type="Google" id="ProtNLM"/>
    </source>
</evidence>
<dbReference type="Gene3D" id="1.20.120.1630">
    <property type="match status" value="1"/>
</dbReference>
<keyword evidence="2 5" id="KW-0812">Transmembrane</keyword>
<organism evidence="6 7">
    <name type="scientific">Marivibrio halodurans</name>
    <dbReference type="NCBI Taxonomy" id="2039722"/>
    <lineage>
        <taxon>Bacteria</taxon>
        <taxon>Pseudomonadati</taxon>
        <taxon>Pseudomonadota</taxon>
        <taxon>Alphaproteobacteria</taxon>
        <taxon>Rhodospirillales</taxon>
        <taxon>Rhodospirillaceae</taxon>
        <taxon>Marivibrio</taxon>
    </lineage>
</organism>
<evidence type="ECO:0000256" key="1">
    <source>
        <dbReference type="ARBA" id="ARBA00004141"/>
    </source>
</evidence>
<protein>
    <recommendedName>
        <fullName evidence="8">Methyltransferase</fullName>
    </recommendedName>
</protein>
<dbReference type="Proteomes" id="UP000672602">
    <property type="component" value="Unassembled WGS sequence"/>
</dbReference>
<evidence type="ECO:0000256" key="4">
    <source>
        <dbReference type="ARBA" id="ARBA00023136"/>
    </source>
</evidence>
<dbReference type="AlphaFoldDB" id="A0A8J7RXX7"/>
<comment type="subcellular location">
    <subcellularLocation>
        <location evidence="1">Membrane</location>
        <topology evidence="1">Multi-pass membrane protein</topology>
    </subcellularLocation>
</comment>
<reference evidence="6" key="1">
    <citation type="submission" date="2021-04" db="EMBL/GenBank/DDBJ databases">
        <authorList>
            <person name="Zhang D.-C."/>
        </authorList>
    </citation>
    <scope>NUCLEOTIDE SEQUENCE</scope>
    <source>
        <strain evidence="6">CGMCC 1.15697</strain>
    </source>
</reference>
<feature type="transmembrane region" description="Helical" evidence="5">
    <location>
        <begin position="92"/>
        <end position="112"/>
    </location>
</feature>
<evidence type="ECO:0000256" key="3">
    <source>
        <dbReference type="ARBA" id="ARBA00022989"/>
    </source>
</evidence>
<evidence type="ECO:0000256" key="5">
    <source>
        <dbReference type="SAM" id="Phobius"/>
    </source>
</evidence>
<comment type="caution">
    <text evidence="6">The sequence shown here is derived from an EMBL/GenBank/DDBJ whole genome shotgun (WGS) entry which is preliminary data.</text>
</comment>
<feature type="transmembrane region" description="Helical" evidence="5">
    <location>
        <begin position="143"/>
        <end position="167"/>
    </location>
</feature>
<sequence length="193" mass="20963">MTMEPDGQTLEAAGLAREAGPMIGAGAIALGIVIAILFQRIGEWMVARRNEAALRAHGFHEAGPRFLHSAGILLQGAWLIACGWVALTPETIHWPAIVLYAGLQVARLWVILSLGPFWTGRILTHDEAPVLRRGPYRHLRHPLHWIVAVEVALLPLAFGAWPVALAFTPPMVALLILRARAEDAALAGRPAIR</sequence>
<evidence type="ECO:0000256" key="2">
    <source>
        <dbReference type="ARBA" id="ARBA00022692"/>
    </source>
</evidence>
<feature type="transmembrane region" description="Helical" evidence="5">
    <location>
        <begin position="20"/>
        <end position="38"/>
    </location>
</feature>
<dbReference type="GO" id="GO:0016020">
    <property type="term" value="C:membrane"/>
    <property type="evidence" value="ECO:0007669"/>
    <property type="project" value="UniProtKB-SubCell"/>
</dbReference>
<accession>A0A8J7RXX7</accession>
<dbReference type="GO" id="GO:0004671">
    <property type="term" value="F:protein C-terminal S-isoprenylcysteine carboxyl O-methyltransferase activity"/>
    <property type="evidence" value="ECO:0007669"/>
    <property type="project" value="InterPro"/>
</dbReference>
<feature type="transmembrane region" description="Helical" evidence="5">
    <location>
        <begin position="66"/>
        <end position="86"/>
    </location>
</feature>
<keyword evidence="3 5" id="KW-1133">Transmembrane helix</keyword>
<evidence type="ECO:0000313" key="7">
    <source>
        <dbReference type="Proteomes" id="UP000672602"/>
    </source>
</evidence>
<gene>
    <name evidence="6" type="ORF">KAJ83_05410</name>
</gene>
<dbReference type="Pfam" id="PF04140">
    <property type="entry name" value="ICMT"/>
    <property type="match status" value="1"/>
</dbReference>
<dbReference type="InterPro" id="IPR007269">
    <property type="entry name" value="ICMT_MeTrfase"/>
</dbReference>